<protein>
    <recommendedName>
        <fullName evidence="1">MbtH-like domain-containing protein</fullName>
    </recommendedName>
</protein>
<sequence length="66" mass="7297">MDEAQADWQDETVTVVVNHEGRYALWPAHRPPPAGWREVGRSGPKDACLAYVAEVWPDPTAPARDG</sequence>
<dbReference type="EMBL" id="BPQH01000013">
    <property type="protein sequence ID" value="GJD51390.1"/>
    <property type="molecule type" value="Genomic_DNA"/>
</dbReference>
<proteinExistence type="predicted"/>
<gene>
    <name evidence="2" type="ORF">OPKNFCMD_4144</name>
</gene>
<dbReference type="PANTHER" id="PTHR38444">
    <property type="entry name" value="ENTEROBACTIN BIOSYNTHESIS PROTEIN YBDZ"/>
    <property type="match status" value="1"/>
</dbReference>
<name>A0ABQ4R136_9HYPH</name>
<dbReference type="InterPro" id="IPR037407">
    <property type="entry name" value="MLP_fam"/>
</dbReference>
<keyword evidence="3" id="KW-1185">Reference proteome</keyword>
<evidence type="ECO:0000259" key="1">
    <source>
        <dbReference type="SMART" id="SM00923"/>
    </source>
</evidence>
<comment type="caution">
    <text evidence="2">The sequence shown here is derived from an EMBL/GenBank/DDBJ whole genome shotgun (WGS) entry which is preliminary data.</text>
</comment>
<evidence type="ECO:0000313" key="3">
    <source>
        <dbReference type="Proteomes" id="UP001055167"/>
    </source>
</evidence>
<dbReference type="InterPro" id="IPR038020">
    <property type="entry name" value="MbtH-like_sf"/>
</dbReference>
<dbReference type="SMART" id="SM00923">
    <property type="entry name" value="MbtH"/>
    <property type="match status" value="1"/>
</dbReference>
<organism evidence="2 3">
    <name type="scientific">Methylobacterium crusticola</name>
    <dbReference type="NCBI Taxonomy" id="1697972"/>
    <lineage>
        <taxon>Bacteria</taxon>
        <taxon>Pseudomonadati</taxon>
        <taxon>Pseudomonadota</taxon>
        <taxon>Alphaproteobacteria</taxon>
        <taxon>Hyphomicrobiales</taxon>
        <taxon>Methylobacteriaceae</taxon>
        <taxon>Methylobacterium</taxon>
    </lineage>
</organism>
<dbReference type="Pfam" id="PF03621">
    <property type="entry name" value="MbtH"/>
    <property type="match status" value="1"/>
</dbReference>
<accession>A0ABQ4R136</accession>
<reference evidence="2" key="1">
    <citation type="journal article" date="2021" name="Front. Microbiol.">
        <title>Comprehensive Comparative Genomics and Phenotyping of Methylobacterium Species.</title>
        <authorList>
            <person name="Alessa O."/>
            <person name="Ogura Y."/>
            <person name="Fujitani Y."/>
            <person name="Takami H."/>
            <person name="Hayashi T."/>
            <person name="Sahin N."/>
            <person name="Tani A."/>
        </authorList>
    </citation>
    <scope>NUCLEOTIDE SEQUENCE</scope>
    <source>
        <strain evidence="2">KCTC 52305</strain>
    </source>
</reference>
<dbReference type="RefSeq" id="WP_128561291.1">
    <property type="nucleotide sequence ID" value="NZ_BPQH01000013.1"/>
</dbReference>
<dbReference type="PANTHER" id="PTHR38444:SF1">
    <property type="entry name" value="ENTEROBACTIN BIOSYNTHESIS PROTEIN YBDZ"/>
    <property type="match status" value="1"/>
</dbReference>
<feature type="domain" description="MbtH-like" evidence="1">
    <location>
        <begin position="4"/>
        <end position="54"/>
    </location>
</feature>
<dbReference type="SUPFAM" id="SSF160582">
    <property type="entry name" value="MbtH-like"/>
    <property type="match status" value="1"/>
</dbReference>
<dbReference type="Proteomes" id="UP001055167">
    <property type="component" value="Unassembled WGS sequence"/>
</dbReference>
<dbReference type="Gene3D" id="3.90.820.10">
    <property type="entry name" value="Structural Genomics, Unknown Function 30-nov-00 1gh9 Mol_id"/>
    <property type="match status" value="1"/>
</dbReference>
<reference evidence="2" key="2">
    <citation type="submission" date="2021-08" db="EMBL/GenBank/DDBJ databases">
        <authorList>
            <person name="Tani A."/>
            <person name="Ola A."/>
            <person name="Ogura Y."/>
            <person name="Katsura K."/>
            <person name="Hayashi T."/>
        </authorList>
    </citation>
    <scope>NUCLEOTIDE SEQUENCE</scope>
    <source>
        <strain evidence="2">KCTC 52305</strain>
    </source>
</reference>
<evidence type="ECO:0000313" key="2">
    <source>
        <dbReference type="EMBL" id="GJD51390.1"/>
    </source>
</evidence>
<dbReference type="InterPro" id="IPR005153">
    <property type="entry name" value="MbtH-like_dom"/>
</dbReference>